<dbReference type="InterPro" id="IPR056759">
    <property type="entry name" value="DYH2-5-8_CC"/>
</dbReference>
<proteinExistence type="predicted"/>
<feature type="region of interest" description="Disordered" evidence="1">
    <location>
        <begin position="1089"/>
        <end position="1111"/>
    </location>
</feature>
<dbReference type="Pfam" id="PF25007">
    <property type="entry name" value="DYH2-5-8_CC"/>
    <property type="match status" value="1"/>
</dbReference>
<name>A0ABR2YTL8_9CHLO</name>
<reference evidence="4 5" key="1">
    <citation type="journal article" date="2024" name="Nat. Commun.">
        <title>Phylogenomics reveals the evolutionary origins of lichenization in chlorophyte algae.</title>
        <authorList>
            <person name="Puginier C."/>
            <person name="Libourel C."/>
            <person name="Otte J."/>
            <person name="Skaloud P."/>
            <person name="Haon M."/>
            <person name="Grisel S."/>
            <person name="Petersen M."/>
            <person name="Berrin J.G."/>
            <person name="Delaux P.M."/>
            <person name="Dal Grande F."/>
            <person name="Keller J."/>
        </authorList>
    </citation>
    <scope>NUCLEOTIDE SEQUENCE [LARGE SCALE GENOMIC DNA]</scope>
    <source>
        <strain evidence="4 5">SAG 216-7</strain>
    </source>
</reference>
<evidence type="ECO:0000313" key="5">
    <source>
        <dbReference type="Proteomes" id="UP001491310"/>
    </source>
</evidence>
<dbReference type="InterPro" id="IPR026983">
    <property type="entry name" value="DHC"/>
</dbReference>
<accession>A0ABR2YTL8</accession>
<evidence type="ECO:0000259" key="3">
    <source>
        <dbReference type="Pfam" id="PF25007"/>
    </source>
</evidence>
<evidence type="ECO:0000259" key="2">
    <source>
        <dbReference type="Pfam" id="PF08385"/>
    </source>
</evidence>
<protein>
    <recommendedName>
        <fullName evidence="6">Dynein heavy chain tail domain-containing protein</fullName>
    </recommendedName>
</protein>
<keyword evidence="5" id="KW-1185">Reference proteome</keyword>
<comment type="caution">
    <text evidence="4">The sequence shown here is derived from an EMBL/GenBank/DDBJ whole genome shotgun (WGS) entry which is preliminary data.</text>
</comment>
<dbReference type="Proteomes" id="UP001491310">
    <property type="component" value="Unassembled WGS sequence"/>
</dbReference>
<sequence length="1183" mass="129640">MLKKLAPSESLNAKAWLANLWRPSEHAPLLETFLLGLQQTQSLKESTLFAHIHQGSEESLVLSWELPPSNTKAVYFARAASTEECVHSGLIGNNGVLEGLLQLVGGLTGTPAQTCAWSQNAQREFKGQLQALLADLTEAVHLAEGRTRLYIPSEPLLDLTAALQDKALVQRMESILLHWTRQVKHVVSQQGEGESARGTGPLAEIQSWHRRGDDLAGICAQLDSPEIARVVEMLKLKGSCYLPAFQSLRASLDSKAVTARDNVQFMSVLEEPCTKLEKAAPHEIAPMLPHIAGRLRLLWNLSPFFGTPERMTGLLRQFCNQIVAVCTRAISVADALSGDVDAVIRKLQDSTDAAASWQGACRKTALSIASATPGHAWELEPAAVFAQLDIFAQRCRNLMDVCLDRKQFGAEVSLPTFGGTSGAETKKALQDIQVGFAKAAHKLVALQYSPLDVNDSRWSADFAAYTTALGVLERRFAAAASAVIERAGSLQARMQLIMAFNGMAKRETVKKAMAQHERGLFSAIEAENAAVARTLDQIRKELMSPRSNSQPRYAGAAAAAACLTRRINATWAAMQAYLPALLETREGTVAAQAHAALQSSLQVFTSAAHADWYQSIGPDLTERLKRPLLKQDKSAGGTLSVNTDPIIQEVLEEALGWERLRLSLPFPAADVAGQRERLRKARINIGAVSRSYNKVLSGLQRSERRLFHDRLRQLDRKILAGVSKIGWAMPKSTIEAYCTEALRQCRDTAATVADWRGGQAIIAAGCQALSEVLLLGVEGKRVYPEGAFLQHQEEHMVQAREALERHHGDIASAVGALRPCFAADSAEVQREWLRYTEKVDDNVEEALRAAVRRSLSRLARLLLGDKKADVQPLFAVRLSLEKSGRIELRPDVQEVFAMVKEVIYNALDVTACVHRVALPEATAAAKIAEEGGGGQQAEISTQAKPSFCESVRGDREGTQRTEAMLSQSMPSVVDRAQTLLLYWEKNYKQLWDQDREAFIRRYEKAQKPVEAFEGDIRRHRDIIDDIMSESASEAIKFLHVDCAPLKQALVAHCEAWIGKFTNLLTNLATGELAELQEYVRASSAALTQHGTSDSQQASSAGALHQKLSGEREGVQAKLEQLRGRFRVLADHEAPMPESEMAQLAALQHAWETLLESVNVLTPKLEAASSEPAEDVGAPVPSEL</sequence>
<organism evidence="4 5">
    <name type="scientific">Coccomyxa subellipsoidea</name>
    <dbReference type="NCBI Taxonomy" id="248742"/>
    <lineage>
        <taxon>Eukaryota</taxon>
        <taxon>Viridiplantae</taxon>
        <taxon>Chlorophyta</taxon>
        <taxon>core chlorophytes</taxon>
        <taxon>Trebouxiophyceae</taxon>
        <taxon>Trebouxiophyceae incertae sedis</taxon>
        <taxon>Coccomyxaceae</taxon>
        <taxon>Coccomyxa</taxon>
    </lineage>
</organism>
<evidence type="ECO:0000256" key="1">
    <source>
        <dbReference type="SAM" id="MobiDB-lite"/>
    </source>
</evidence>
<dbReference type="PANTHER" id="PTHR46532">
    <property type="entry name" value="MALE FERTILITY FACTOR KL5"/>
    <property type="match status" value="1"/>
</dbReference>
<dbReference type="EMBL" id="JALJOT010000006">
    <property type="protein sequence ID" value="KAK9909936.1"/>
    <property type="molecule type" value="Genomic_DNA"/>
</dbReference>
<dbReference type="Pfam" id="PF08385">
    <property type="entry name" value="DHC_N1"/>
    <property type="match status" value="1"/>
</dbReference>
<evidence type="ECO:0000313" key="4">
    <source>
        <dbReference type="EMBL" id="KAK9909936.1"/>
    </source>
</evidence>
<feature type="domain" description="Dynein heavy chain tail" evidence="2">
    <location>
        <begin position="169"/>
        <end position="729"/>
    </location>
</feature>
<evidence type="ECO:0008006" key="6">
    <source>
        <dbReference type="Google" id="ProtNLM"/>
    </source>
</evidence>
<dbReference type="PANTHER" id="PTHR46532:SF11">
    <property type="entry name" value="DYNEIN AXONEMAL HEAVY CHAIN 12"/>
    <property type="match status" value="1"/>
</dbReference>
<gene>
    <name evidence="4" type="ORF">WJX75_009720</name>
</gene>
<feature type="compositionally biased region" description="Polar residues" evidence="1">
    <location>
        <begin position="1089"/>
        <end position="1099"/>
    </location>
</feature>
<dbReference type="InterPro" id="IPR013594">
    <property type="entry name" value="Dynein_heavy_tail"/>
</dbReference>
<feature type="domain" description="Dynein axonemal heavy chain 2/5/8 coiled-coil" evidence="3">
    <location>
        <begin position="1059"/>
        <end position="1158"/>
    </location>
</feature>